<evidence type="ECO:0000313" key="14">
    <source>
        <dbReference type="EMBL" id="GGX73407.1"/>
    </source>
</evidence>
<dbReference type="RefSeq" id="WP_189613255.1">
    <property type="nucleotide sequence ID" value="NZ_BMXR01000017.1"/>
</dbReference>
<dbReference type="Pfam" id="PF13396">
    <property type="entry name" value="PLDc_N"/>
    <property type="match status" value="1"/>
</dbReference>
<evidence type="ECO:0000256" key="12">
    <source>
        <dbReference type="HAMAP-Rule" id="MF_00190"/>
    </source>
</evidence>
<keyword evidence="3 12" id="KW-0444">Lipid biosynthesis</keyword>
<keyword evidence="2 12" id="KW-1003">Cell membrane</keyword>
<evidence type="ECO:0000256" key="1">
    <source>
        <dbReference type="ARBA" id="ARBA00004651"/>
    </source>
</evidence>
<comment type="caution">
    <text evidence="14">The sequence shown here is derived from an EMBL/GenBank/DDBJ whole genome shotgun (WGS) entry which is preliminary data.</text>
</comment>
<evidence type="ECO:0000256" key="2">
    <source>
        <dbReference type="ARBA" id="ARBA00022475"/>
    </source>
</evidence>
<dbReference type="SMART" id="SM00155">
    <property type="entry name" value="PLDc"/>
    <property type="match status" value="2"/>
</dbReference>
<feature type="active site" evidence="12">
    <location>
        <position position="406"/>
    </location>
</feature>
<dbReference type="GO" id="GO:0032049">
    <property type="term" value="P:cardiolipin biosynthetic process"/>
    <property type="evidence" value="ECO:0007669"/>
    <property type="project" value="UniProtKB-UniRule"/>
</dbReference>
<evidence type="ECO:0000256" key="7">
    <source>
        <dbReference type="ARBA" id="ARBA00022989"/>
    </source>
</evidence>
<feature type="domain" description="PLD phosphodiesterase" evidence="13">
    <location>
        <begin position="394"/>
        <end position="421"/>
    </location>
</feature>
<keyword evidence="8 12" id="KW-0443">Lipid metabolism</keyword>
<feature type="transmembrane region" description="Helical" evidence="12">
    <location>
        <begin position="6"/>
        <end position="26"/>
    </location>
</feature>
<comment type="subcellular location">
    <subcellularLocation>
        <location evidence="1 12">Cell membrane</location>
        <topology evidence="1 12">Multi-pass membrane protein</topology>
    </subcellularLocation>
</comment>
<keyword evidence="10 12" id="KW-0594">Phospholipid biosynthesis</keyword>
<dbReference type="AlphaFoldDB" id="A0A918KRP3"/>
<dbReference type="HAMAP" id="MF_00190">
    <property type="entry name" value="Cardiolipin_synth_ClsA"/>
    <property type="match status" value="1"/>
</dbReference>
<evidence type="ECO:0000256" key="4">
    <source>
        <dbReference type="ARBA" id="ARBA00022679"/>
    </source>
</evidence>
<accession>A0A918KRP3</accession>
<reference evidence="14" key="2">
    <citation type="submission" date="2020-09" db="EMBL/GenBank/DDBJ databases">
        <authorList>
            <person name="Sun Q."/>
            <person name="Kim S."/>
        </authorList>
    </citation>
    <scope>NUCLEOTIDE SEQUENCE</scope>
    <source>
        <strain evidence="14">KCTC 22169</strain>
    </source>
</reference>
<feature type="active site" evidence="12">
    <location>
        <position position="399"/>
    </location>
</feature>
<protein>
    <recommendedName>
        <fullName evidence="12">Cardiolipin synthase A</fullName>
        <shortName evidence="12">CL synthase</shortName>
        <ecNumber evidence="12">2.7.8.-</ecNumber>
    </recommendedName>
</protein>
<dbReference type="InterPro" id="IPR001736">
    <property type="entry name" value="PLipase_D/transphosphatidylase"/>
</dbReference>
<comment type="similarity">
    <text evidence="12">Belongs to the phospholipase D family. Cardiolipin synthase subfamily. ClsA sub-subfamily.</text>
</comment>
<dbReference type="CDD" id="cd09158">
    <property type="entry name" value="PLDc_EcCLS_like_2"/>
    <property type="match status" value="1"/>
</dbReference>
<feature type="active site" evidence="12">
    <location>
        <position position="401"/>
    </location>
</feature>
<dbReference type="PROSITE" id="PS50035">
    <property type="entry name" value="PLD"/>
    <property type="match status" value="2"/>
</dbReference>
<dbReference type="InterPro" id="IPR027379">
    <property type="entry name" value="CLS_N"/>
</dbReference>
<dbReference type="Pfam" id="PF13091">
    <property type="entry name" value="PLDc_2"/>
    <property type="match status" value="2"/>
</dbReference>
<dbReference type="Proteomes" id="UP000626148">
    <property type="component" value="Unassembled WGS sequence"/>
</dbReference>
<evidence type="ECO:0000256" key="3">
    <source>
        <dbReference type="ARBA" id="ARBA00022516"/>
    </source>
</evidence>
<reference evidence="14" key="1">
    <citation type="journal article" date="2014" name="Int. J. Syst. Evol. Microbiol.">
        <title>Complete genome sequence of Corynebacterium casei LMG S-19264T (=DSM 44701T), isolated from a smear-ripened cheese.</title>
        <authorList>
            <consortium name="US DOE Joint Genome Institute (JGI-PGF)"/>
            <person name="Walter F."/>
            <person name="Albersmeier A."/>
            <person name="Kalinowski J."/>
            <person name="Ruckert C."/>
        </authorList>
    </citation>
    <scope>NUCLEOTIDE SEQUENCE</scope>
    <source>
        <strain evidence="14">KCTC 22169</strain>
    </source>
</reference>
<organism evidence="14 15">
    <name type="scientific">Saccharospirillum salsuginis</name>
    <dbReference type="NCBI Taxonomy" id="418750"/>
    <lineage>
        <taxon>Bacteria</taxon>
        <taxon>Pseudomonadati</taxon>
        <taxon>Pseudomonadota</taxon>
        <taxon>Gammaproteobacteria</taxon>
        <taxon>Oceanospirillales</taxon>
        <taxon>Saccharospirillaceae</taxon>
        <taxon>Saccharospirillum</taxon>
    </lineage>
</organism>
<evidence type="ECO:0000313" key="15">
    <source>
        <dbReference type="Proteomes" id="UP000626148"/>
    </source>
</evidence>
<dbReference type="EC" id="2.7.8.-" evidence="12"/>
<feature type="domain" description="PLD phosphodiesterase" evidence="13">
    <location>
        <begin position="217"/>
        <end position="244"/>
    </location>
</feature>
<dbReference type="Gene3D" id="3.30.870.10">
    <property type="entry name" value="Endonuclease Chain A"/>
    <property type="match status" value="2"/>
</dbReference>
<evidence type="ECO:0000256" key="6">
    <source>
        <dbReference type="ARBA" id="ARBA00022737"/>
    </source>
</evidence>
<sequence length="481" mass="55527">MNWNWLLTLFLWIYPPVLLALSLRILMRRRSVGVTLSWLLLIYALPLVGFIFYGMFGERYLGRLRVKRARKQYGFYRQWLDEVSERRLLSTEETNSPLRPVMELTLGSLGMPALHGNHWRLLYSPSVVFDQLLRDLAEARERVFIEFYIVEEKGRVEEVLQALEAARARGVEVRLLLDSVGSNDFLKSRRCQRLQAAGVEVLDVLHANLFRMSLQRVDLRQHRKLISIDNHIAYTGSMNLADPLWFRQDSGVGPWIDLMVRLEGPVAAIMQGSMIFDWEMETGKRLVDGLAWPKDSATGKSLMQFLPTGPAFDEDIMLQVLLTAIHNAREQVVITTPYFVPDEAVMQALKSVAKRGLKVTLLVPRRIDSRMAQYAGRSFYDELMSVGVEILRFTGGLLHTKCVIIDDHLVLIGSVNLDMRSIWLNFESTLVIDDHGFYRAMSHVIDEYRRSSHRLELTQWRRRPVYKRVLENLAQLASPLL</sequence>
<evidence type="ECO:0000256" key="11">
    <source>
        <dbReference type="ARBA" id="ARBA00023264"/>
    </source>
</evidence>
<evidence type="ECO:0000256" key="9">
    <source>
        <dbReference type="ARBA" id="ARBA00023136"/>
    </source>
</evidence>
<dbReference type="GO" id="GO:0008808">
    <property type="term" value="F:cardiolipin synthase activity"/>
    <property type="evidence" value="ECO:0007669"/>
    <property type="project" value="UniProtKB-UniRule"/>
</dbReference>
<feature type="active site" evidence="12">
    <location>
        <position position="224"/>
    </location>
</feature>
<keyword evidence="11 12" id="KW-1208">Phospholipid metabolism</keyword>
<comment type="function">
    <text evidence="12">Catalyzes the reversible phosphatidyl group transfer from one phosphatidylglycerol molecule to another to form cardiolipin (CL) (diphosphatidylglycerol) and glycerol.</text>
</comment>
<keyword evidence="6" id="KW-0677">Repeat</keyword>
<dbReference type="InterPro" id="IPR025202">
    <property type="entry name" value="PLD-like_dom"/>
</dbReference>
<evidence type="ECO:0000256" key="8">
    <source>
        <dbReference type="ARBA" id="ARBA00023098"/>
    </source>
</evidence>
<feature type="active site" evidence="12">
    <location>
        <position position="222"/>
    </location>
</feature>
<feature type="active site" evidence="12">
    <location>
        <position position="229"/>
    </location>
</feature>
<proteinExistence type="inferred from homology"/>
<dbReference type="EMBL" id="BMXR01000017">
    <property type="protein sequence ID" value="GGX73407.1"/>
    <property type="molecule type" value="Genomic_DNA"/>
</dbReference>
<dbReference type="InterPro" id="IPR022924">
    <property type="entry name" value="Cardiolipin_synthase"/>
</dbReference>
<keyword evidence="5 12" id="KW-0812">Transmembrane</keyword>
<name>A0A918KRP3_9GAMM</name>
<keyword evidence="9 12" id="KW-0472">Membrane</keyword>
<feature type="transmembrane region" description="Helical" evidence="12">
    <location>
        <begin position="38"/>
        <end position="56"/>
    </location>
</feature>
<dbReference type="PANTHER" id="PTHR21248:SF22">
    <property type="entry name" value="PHOSPHOLIPASE D"/>
    <property type="match status" value="1"/>
</dbReference>
<dbReference type="SUPFAM" id="SSF56024">
    <property type="entry name" value="Phospholipase D/nuclease"/>
    <property type="match status" value="2"/>
</dbReference>
<dbReference type="GO" id="GO:0005886">
    <property type="term" value="C:plasma membrane"/>
    <property type="evidence" value="ECO:0007669"/>
    <property type="project" value="UniProtKB-SubCell"/>
</dbReference>
<evidence type="ECO:0000256" key="5">
    <source>
        <dbReference type="ARBA" id="ARBA00022692"/>
    </source>
</evidence>
<evidence type="ECO:0000259" key="13">
    <source>
        <dbReference type="PROSITE" id="PS50035"/>
    </source>
</evidence>
<keyword evidence="4 12" id="KW-0808">Transferase</keyword>
<gene>
    <name evidence="12 14" type="primary">clsA</name>
    <name evidence="14" type="ORF">GCM10007392_46050</name>
</gene>
<keyword evidence="15" id="KW-1185">Reference proteome</keyword>
<comment type="catalytic activity">
    <reaction evidence="12">
        <text>2 a 1,2-diacyl-sn-glycero-3-phospho-(1'-sn-glycerol) = a cardiolipin + glycerol</text>
        <dbReference type="Rhea" id="RHEA:31451"/>
        <dbReference type="ChEBI" id="CHEBI:17754"/>
        <dbReference type="ChEBI" id="CHEBI:62237"/>
        <dbReference type="ChEBI" id="CHEBI:64716"/>
    </reaction>
</comment>
<dbReference type="InterPro" id="IPR030840">
    <property type="entry name" value="CL_synthase_A"/>
</dbReference>
<dbReference type="PANTHER" id="PTHR21248">
    <property type="entry name" value="CARDIOLIPIN SYNTHASE"/>
    <property type="match status" value="1"/>
</dbReference>
<keyword evidence="7 12" id="KW-1133">Transmembrane helix</keyword>
<dbReference type="NCBIfam" id="TIGR04265">
    <property type="entry name" value="bac_cardiolipin"/>
    <property type="match status" value="1"/>
</dbReference>
<evidence type="ECO:0000256" key="10">
    <source>
        <dbReference type="ARBA" id="ARBA00023209"/>
    </source>
</evidence>